<accession>A0A938BIK3</accession>
<feature type="domain" description="Fibronectin type-III" evidence="7">
    <location>
        <begin position="92"/>
        <end position="186"/>
    </location>
</feature>
<dbReference type="InterPro" id="IPR000209">
    <property type="entry name" value="Peptidase_S8/S53_dom"/>
</dbReference>
<comment type="similarity">
    <text evidence="1 5">Belongs to the peptidase S8 family.</text>
</comment>
<dbReference type="SUPFAM" id="SSF49265">
    <property type="entry name" value="Fibronectin type III"/>
    <property type="match status" value="1"/>
</dbReference>
<protein>
    <submittedName>
        <fullName evidence="8">S8 family serine peptidase</fullName>
    </submittedName>
</protein>
<evidence type="ECO:0000313" key="8">
    <source>
        <dbReference type="EMBL" id="MBM3274427.1"/>
    </source>
</evidence>
<gene>
    <name evidence="8" type="ORF">FJZ00_04705</name>
</gene>
<dbReference type="PROSITE" id="PS00138">
    <property type="entry name" value="SUBTILASE_SER"/>
    <property type="match status" value="1"/>
</dbReference>
<dbReference type="InterPro" id="IPR013783">
    <property type="entry name" value="Ig-like_fold"/>
</dbReference>
<dbReference type="SMART" id="SM00060">
    <property type="entry name" value="FN3"/>
    <property type="match status" value="1"/>
</dbReference>
<keyword evidence="3" id="KW-0378">Hydrolase</keyword>
<evidence type="ECO:0000256" key="4">
    <source>
        <dbReference type="ARBA" id="ARBA00022825"/>
    </source>
</evidence>
<dbReference type="Gene3D" id="2.60.40.10">
    <property type="entry name" value="Immunoglobulins"/>
    <property type="match status" value="1"/>
</dbReference>
<evidence type="ECO:0000256" key="2">
    <source>
        <dbReference type="ARBA" id="ARBA00022670"/>
    </source>
</evidence>
<comment type="caution">
    <text evidence="8">The sequence shown here is derived from an EMBL/GenBank/DDBJ whole genome shotgun (WGS) entry which is preliminary data.</text>
</comment>
<dbReference type="PANTHER" id="PTHR43806">
    <property type="entry name" value="PEPTIDASE S8"/>
    <property type="match status" value="1"/>
</dbReference>
<dbReference type="PROSITE" id="PS51892">
    <property type="entry name" value="SUBTILASE"/>
    <property type="match status" value="1"/>
</dbReference>
<dbReference type="CDD" id="cd00063">
    <property type="entry name" value="FN3"/>
    <property type="match status" value="1"/>
</dbReference>
<dbReference type="EMBL" id="VGJX01000212">
    <property type="protein sequence ID" value="MBM3274427.1"/>
    <property type="molecule type" value="Genomic_DNA"/>
</dbReference>
<name>A0A938BIK3_9BACT</name>
<sequence length="193" mass="20407">NGKYKTMSGTSMATPHVAGAAGLLLSARPDLTVAQLRQLLETTGDAVSGFTDTPNVKRLNLAKAFEELEKLGAMPPPAESPADDPPSDPPGPPAAPVISGISIARTSVDSATIRWKTDLPTKGEIEFGEGPDYGGSTSLGSAYKTSHEVAIKGLKRSKTYHFRISATTEAGISASSENKTFKTKTWWIFSLEN</sequence>
<dbReference type="SUPFAM" id="SSF52743">
    <property type="entry name" value="Subtilisin-like"/>
    <property type="match status" value="1"/>
</dbReference>
<keyword evidence="2" id="KW-0645">Protease</keyword>
<proteinExistence type="inferred from homology"/>
<dbReference type="PANTHER" id="PTHR43806:SF11">
    <property type="entry name" value="CEREVISIN-RELATED"/>
    <property type="match status" value="1"/>
</dbReference>
<feature type="non-terminal residue" evidence="8">
    <location>
        <position position="1"/>
    </location>
</feature>
<dbReference type="AlphaFoldDB" id="A0A938BIK3"/>
<evidence type="ECO:0000256" key="5">
    <source>
        <dbReference type="PROSITE-ProRule" id="PRU01240"/>
    </source>
</evidence>
<evidence type="ECO:0000256" key="3">
    <source>
        <dbReference type="ARBA" id="ARBA00022801"/>
    </source>
</evidence>
<dbReference type="Pfam" id="PF00082">
    <property type="entry name" value="Peptidase_S8"/>
    <property type="match status" value="1"/>
</dbReference>
<dbReference type="InterPro" id="IPR023828">
    <property type="entry name" value="Peptidase_S8_Ser-AS"/>
</dbReference>
<comment type="caution">
    <text evidence="5">Lacks conserved residue(s) required for the propagation of feature annotation.</text>
</comment>
<evidence type="ECO:0000313" key="9">
    <source>
        <dbReference type="Proteomes" id="UP000703893"/>
    </source>
</evidence>
<dbReference type="GO" id="GO:0006508">
    <property type="term" value="P:proteolysis"/>
    <property type="evidence" value="ECO:0007669"/>
    <property type="project" value="UniProtKB-KW"/>
</dbReference>
<evidence type="ECO:0000259" key="7">
    <source>
        <dbReference type="PROSITE" id="PS50853"/>
    </source>
</evidence>
<dbReference type="GO" id="GO:0004252">
    <property type="term" value="F:serine-type endopeptidase activity"/>
    <property type="evidence" value="ECO:0007669"/>
    <property type="project" value="InterPro"/>
</dbReference>
<evidence type="ECO:0000256" key="6">
    <source>
        <dbReference type="SAM" id="MobiDB-lite"/>
    </source>
</evidence>
<dbReference type="InterPro" id="IPR036852">
    <property type="entry name" value="Peptidase_S8/S53_dom_sf"/>
</dbReference>
<feature type="region of interest" description="Disordered" evidence="6">
    <location>
        <begin position="73"/>
        <end position="98"/>
    </location>
</feature>
<evidence type="ECO:0000256" key="1">
    <source>
        <dbReference type="ARBA" id="ARBA00011073"/>
    </source>
</evidence>
<dbReference type="PROSITE" id="PS50853">
    <property type="entry name" value="FN3"/>
    <property type="match status" value="1"/>
</dbReference>
<dbReference type="InterPro" id="IPR003961">
    <property type="entry name" value="FN3_dom"/>
</dbReference>
<dbReference type="Gene3D" id="3.40.50.200">
    <property type="entry name" value="Peptidase S8/S53 domain"/>
    <property type="match status" value="1"/>
</dbReference>
<reference evidence="8 9" key="1">
    <citation type="submission" date="2019-03" db="EMBL/GenBank/DDBJ databases">
        <title>Lake Tanganyika Metagenome-Assembled Genomes (MAGs).</title>
        <authorList>
            <person name="Tran P."/>
        </authorList>
    </citation>
    <scope>NUCLEOTIDE SEQUENCE [LARGE SCALE GENOMIC DNA]</scope>
    <source>
        <strain evidence="8">K_DeepCast_65m_m2_236</strain>
    </source>
</reference>
<dbReference type="InterPro" id="IPR036116">
    <property type="entry name" value="FN3_sf"/>
</dbReference>
<organism evidence="8 9">
    <name type="scientific">Candidatus Tanganyikabacteria bacterium</name>
    <dbReference type="NCBI Taxonomy" id="2961651"/>
    <lineage>
        <taxon>Bacteria</taxon>
        <taxon>Bacillati</taxon>
        <taxon>Candidatus Sericytochromatia</taxon>
        <taxon>Candidatus Tanganyikabacteria</taxon>
    </lineage>
</organism>
<keyword evidence="4" id="KW-0720">Serine protease</keyword>
<dbReference type="Proteomes" id="UP000703893">
    <property type="component" value="Unassembled WGS sequence"/>
</dbReference>
<dbReference type="InterPro" id="IPR050131">
    <property type="entry name" value="Peptidase_S8_subtilisin-like"/>
</dbReference>